<feature type="transmembrane region" description="Helical" evidence="6">
    <location>
        <begin position="283"/>
        <end position="303"/>
    </location>
</feature>
<dbReference type="Pfam" id="PF00892">
    <property type="entry name" value="EamA"/>
    <property type="match status" value="2"/>
</dbReference>
<evidence type="ECO:0000256" key="5">
    <source>
        <dbReference type="ARBA" id="ARBA00023136"/>
    </source>
</evidence>
<feature type="transmembrane region" description="Helical" evidence="6">
    <location>
        <begin position="139"/>
        <end position="157"/>
    </location>
</feature>
<keyword evidence="4 6" id="KW-1133">Transmembrane helix</keyword>
<dbReference type="AlphaFoldDB" id="A0A7X0U7Q5"/>
<dbReference type="PANTHER" id="PTHR32322:SF2">
    <property type="entry name" value="EAMA DOMAIN-CONTAINING PROTEIN"/>
    <property type="match status" value="1"/>
</dbReference>
<organism evidence="8 9">
    <name type="scientific">Acidovorax soli</name>
    <dbReference type="NCBI Taxonomy" id="592050"/>
    <lineage>
        <taxon>Bacteria</taxon>
        <taxon>Pseudomonadati</taxon>
        <taxon>Pseudomonadota</taxon>
        <taxon>Betaproteobacteria</taxon>
        <taxon>Burkholderiales</taxon>
        <taxon>Comamonadaceae</taxon>
        <taxon>Acidovorax</taxon>
    </lineage>
</organism>
<keyword evidence="5 6" id="KW-0472">Membrane</keyword>
<evidence type="ECO:0000256" key="2">
    <source>
        <dbReference type="ARBA" id="ARBA00007362"/>
    </source>
</evidence>
<dbReference type="InterPro" id="IPR037185">
    <property type="entry name" value="EmrE-like"/>
</dbReference>
<feature type="domain" description="EamA" evidence="7">
    <location>
        <begin position="20"/>
        <end position="151"/>
    </location>
</feature>
<evidence type="ECO:0000256" key="1">
    <source>
        <dbReference type="ARBA" id="ARBA00004141"/>
    </source>
</evidence>
<dbReference type="Proteomes" id="UP000575083">
    <property type="component" value="Unassembled WGS sequence"/>
</dbReference>
<comment type="caution">
    <text evidence="8">The sequence shown here is derived from an EMBL/GenBank/DDBJ whole genome shotgun (WGS) entry which is preliminary data.</text>
</comment>
<comment type="subcellular location">
    <subcellularLocation>
        <location evidence="1">Membrane</location>
        <topology evidence="1">Multi-pass membrane protein</topology>
    </subcellularLocation>
</comment>
<evidence type="ECO:0000259" key="7">
    <source>
        <dbReference type="Pfam" id="PF00892"/>
    </source>
</evidence>
<gene>
    <name evidence="8" type="ORF">HNP48_001056</name>
</gene>
<dbReference type="GO" id="GO:0016020">
    <property type="term" value="C:membrane"/>
    <property type="evidence" value="ECO:0007669"/>
    <property type="project" value="UniProtKB-SubCell"/>
</dbReference>
<protein>
    <submittedName>
        <fullName evidence="8">Drug/metabolite transporter (DMT)-like permease</fullName>
    </submittedName>
</protein>
<sequence>MPAVTPFLRRSSFFLPSPWIGWLAALAAALIGSGWQLASRHGVTTTLGPVELAVLRYAIPALVLAPLWLRRSGWPAGLSLLRCALLVLCGGLPFGLVVLAGAQWAPAAHMGIFVAGSLPVFTALGGWLAAGDRPAPSRLLGLALIVAGMAVFGAADWRTVEGAWRGDLLFLFAALLWAVYTLAFRGCGLTPWQGAAVVNLGSALLLLPLVAVAGAPRLLSAPWADVAWQALGQGVVAGLLGLVVYSVAIARLGAARAALSAALVPLLTAAGGAGLLGEPFSGAWLAAVLLVVPGLVLGSGALAQPLRRQSASGTGRESA</sequence>
<proteinExistence type="inferred from homology"/>
<feature type="domain" description="EamA" evidence="7">
    <location>
        <begin position="165"/>
        <end position="297"/>
    </location>
</feature>
<evidence type="ECO:0000313" key="9">
    <source>
        <dbReference type="Proteomes" id="UP000575083"/>
    </source>
</evidence>
<dbReference type="InterPro" id="IPR000620">
    <property type="entry name" value="EamA_dom"/>
</dbReference>
<feature type="transmembrane region" description="Helical" evidence="6">
    <location>
        <begin position="196"/>
        <end position="215"/>
    </location>
</feature>
<feature type="transmembrane region" description="Helical" evidence="6">
    <location>
        <begin position="110"/>
        <end position="130"/>
    </location>
</feature>
<evidence type="ECO:0000256" key="6">
    <source>
        <dbReference type="SAM" id="Phobius"/>
    </source>
</evidence>
<evidence type="ECO:0000256" key="4">
    <source>
        <dbReference type="ARBA" id="ARBA00022989"/>
    </source>
</evidence>
<keyword evidence="9" id="KW-1185">Reference proteome</keyword>
<evidence type="ECO:0000313" key="8">
    <source>
        <dbReference type="EMBL" id="MBB6558392.1"/>
    </source>
</evidence>
<feature type="transmembrane region" description="Helical" evidence="6">
    <location>
        <begin position="227"/>
        <end position="250"/>
    </location>
</feature>
<dbReference type="EMBL" id="JACHLK010000002">
    <property type="protein sequence ID" value="MBB6558392.1"/>
    <property type="molecule type" value="Genomic_DNA"/>
</dbReference>
<feature type="transmembrane region" description="Helical" evidence="6">
    <location>
        <begin position="81"/>
        <end position="104"/>
    </location>
</feature>
<dbReference type="InterPro" id="IPR050638">
    <property type="entry name" value="AA-Vitamin_Transporters"/>
</dbReference>
<keyword evidence="3 6" id="KW-0812">Transmembrane</keyword>
<feature type="transmembrane region" description="Helical" evidence="6">
    <location>
        <begin position="163"/>
        <end position="184"/>
    </location>
</feature>
<feature type="transmembrane region" description="Helical" evidence="6">
    <location>
        <begin position="50"/>
        <end position="69"/>
    </location>
</feature>
<evidence type="ECO:0000256" key="3">
    <source>
        <dbReference type="ARBA" id="ARBA00022692"/>
    </source>
</evidence>
<dbReference type="RefSeq" id="WP_184855837.1">
    <property type="nucleotide sequence ID" value="NZ_JACHLK010000002.1"/>
</dbReference>
<dbReference type="SUPFAM" id="SSF103481">
    <property type="entry name" value="Multidrug resistance efflux transporter EmrE"/>
    <property type="match status" value="2"/>
</dbReference>
<comment type="similarity">
    <text evidence="2">Belongs to the EamA transporter family.</text>
</comment>
<accession>A0A7X0U7Q5</accession>
<feature type="transmembrane region" description="Helical" evidence="6">
    <location>
        <begin position="257"/>
        <end position="277"/>
    </location>
</feature>
<name>A0A7X0U7Q5_9BURK</name>
<dbReference type="PANTHER" id="PTHR32322">
    <property type="entry name" value="INNER MEMBRANE TRANSPORTER"/>
    <property type="match status" value="1"/>
</dbReference>
<reference evidence="8 9" key="1">
    <citation type="submission" date="2020-08" db="EMBL/GenBank/DDBJ databases">
        <title>Functional genomics of gut bacteria from endangered species of beetles.</title>
        <authorList>
            <person name="Carlos-Shanley C."/>
        </authorList>
    </citation>
    <scope>NUCLEOTIDE SEQUENCE [LARGE SCALE GENOMIC DNA]</scope>
    <source>
        <strain evidence="8 9">S00198</strain>
    </source>
</reference>